<proteinExistence type="predicted"/>
<dbReference type="HOGENOM" id="CLU_093503_0_0_1"/>
<reference evidence="4" key="1">
    <citation type="journal article" date="2002" name="Science">
        <title>The draft genome of Ciona intestinalis: insights into chordate and vertebrate origins.</title>
        <authorList>
            <person name="Dehal P."/>
            <person name="Satou Y."/>
            <person name="Campbell R.K."/>
            <person name="Chapman J."/>
            <person name="Degnan B."/>
            <person name="De Tomaso A."/>
            <person name="Davidson B."/>
            <person name="Di Gregorio A."/>
            <person name="Gelpke M."/>
            <person name="Goodstein D.M."/>
            <person name="Harafuji N."/>
            <person name="Hastings K.E."/>
            <person name="Ho I."/>
            <person name="Hotta K."/>
            <person name="Huang W."/>
            <person name="Kawashima T."/>
            <person name="Lemaire P."/>
            <person name="Martinez D."/>
            <person name="Meinertzhagen I.A."/>
            <person name="Necula S."/>
            <person name="Nonaka M."/>
            <person name="Putnam N."/>
            <person name="Rash S."/>
            <person name="Saiga H."/>
            <person name="Satake M."/>
            <person name="Terry A."/>
            <person name="Yamada L."/>
            <person name="Wang H.G."/>
            <person name="Awazu S."/>
            <person name="Azumi K."/>
            <person name="Boore J."/>
            <person name="Branno M."/>
            <person name="Chin-Bow S."/>
            <person name="DeSantis R."/>
            <person name="Doyle S."/>
            <person name="Francino P."/>
            <person name="Keys D.N."/>
            <person name="Haga S."/>
            <person name="Hayashi H."/>
            <person name="Hino K."/>
            <person name="Imai K.S."/>
            <person name="Inaba K."/>
            <person name="Kano S."/>
            <person name="Kobayashi K."/>
            <person name="Kobayashi M."/>
            <person name="Lee B.I."/>
            <person name="Makabe K.W."/>
            <person name="Manohar C."/>
            <person name="Matassi G."/>
            <person name="Medina M."/>
            <person name="Mochizuki Y."/>
            <person name="Mount S."/>
            <person name="Morishita T."/>
            <person name="Miura S."/>
            <person name="Nakayama A."/>
            <person name="Nishizaka S."/>
            <person name="Nomoto H."/>
            <person name="Ohta F."/>
            <person name="Oishi K."/>
            <person name="Rigoutsos I."/>
            <person name="Sano M."/>
            <person name="Sasaki A."/>
            <person name="Sasakura Y."/>
            <person name="Shoguchi E."/>
            <person name="Shin-i T."/>
            <person name="Spagnuolo A."/>
            <person name="Stainier D."/>
            <person name="Suzuki M.M."/>
            <person name="Tassy O."/>
            <person name="Takatori N."/>
            <person name="Tokuoka M."/>
            <person name="Yagi K."/>
            <person name="Yoshizaki F."/>
            <person name="Wada S."/>
            <person name="Zhang C."/>
            <person name="Hyatt P.D."/>
            <person name="Larimer F."/>
            <person name="Detter C."/>
            <person name="Doggett N."/>
            <person name="Glavina T."/>
            <person name="Hawkins T."/>
            <person name="Richardson P."/>
            <person name="Lucas S."/>
            <person name="Kohara Y."/>
            <person name="Levine M."/>
            <person name="Satoh N."/>
            <person name="Rokhsar D.S."/>
        </authorList>
    </citation>
    <scope>NUCLEOTIDE SEQUENCE [LARGE SCALE GENOMIC DNA]</scope>
</reference>
<dbReference type="PANTHER" id="PTHR19143">
    <property type="entry name" value="FIBRINOGEN/TENASCIN/ANGIOPOEITIN"/>
    <property type="match status" value="1"/>
</dbReference>
<dbReference type="SUPFAM" id="SSF56496">
    <property type="entry name" value="Fibrinogen C-terminal domain-like"/>
    <property type="match status" value="1"/>
</dbReference>
<feature type="signal peptide" evidence="1">
    <location>
        <begin position="1"/>
        <end position="22"/>
    </location>
</feature>
<dbReference type="InterPro" id="IPR050373">
    <property type="entry name" value="Fibrinogen_C-term_domain"/>
</dbReference>
<evidence type="ECO:0000313" key="4">
    <source>
        <dbReference type="Proteomes" id="UP000008144"/>
    </source>
</evidence>
<dbReference type="InterPro" id="IPR036056">
    <property type="entry name" value="Fibrinogen-like_C"/>
</dbReference>
<dbReference type="Ensembl" id="ENSCINT00000033264.1">
    <property type="protein sequence ID" value="ENSCINP00000030475.1"/>
    <property type="gene ID" value="ENSCING00000021246.1"/>
</dbReference>
<accession>H2XLE3</accession>
<reference evidence="3" key="2">
    <citation type="journal article" date="2008" name="Genome Biol.">
        <title>Improved genome assembly and evidence-based global gene model set for the chordate Ciona intestinalis: new insight into intron and operon populations.</title>
        <authorList>
            <person name="Satou Y."/>
            <person name="Mineta K."/>
            <person name="Ogasawara M."/>
            <person name="Sasakura Y."/>
            <person name="Shoguchi E."/>
            <person name="Ueno K."/>
            <person name="Yamada L."/>
            <person name="Matsumoto J."/>
            <person name="Wasserscheid J."/>
            <person name="Dewar K."/>
            <person name="Wiley G.B."/>
            <person name="Macmil S.L."/>
            <person name="Roe B.A."/>
            <person name="Zeller R.W."/>
            <person name="Hastings K.E."/>
            <person name="Lemaire P."/>
            <person name="Lindquist E."/>
            <person name="Endo T."/>
            <person name="Hotta K."/>
            <person name="Inaba K."/>
        </authorList>
    </citation>
    <scope>NUCLEOTIDE SEQUENCE [LARGE SCALE GENOMIC DNA]</scope>
    <source>
        <strain evidence="3">wild type</strain>
    </source>
</reference>
<dbReference type="PROSITE" id="PS51406">
    <property type="entry name" value="FIBRINOGEN_C_2"/>
    <property type="match status" value="1"/>
</dbReference>
<evidence type="ECO:0000259" key="2">
    <source>
        <dbReference type="PROSITE" id="PS51406"/>
    </source>
</evidence>
<keyword evidence="4" id="KW-1185">Reference proteome</keyword>
<reference evidence="3" key="3">
    <citation type="submission" date="2025-08" db="UniProtKB">
        <authorList>
            <consortium name="Ensembl"/>
        </authorList>
    </citation>
    <scope>IDENTIFICATION</scope>
</reference>
<dbReference type="SMART" id="SM00186">
    <property type="entry name" value="FBG"/>
    <property type="match status" value="1"/>
</dbReference>
<reference evidence="3" key="4">
    <citation type="submission" date="2025-09" db="UniProtKB">
        <authorList>
            <consortium name="Ensembl"/>
        </authorList>
    </citation>
    <scope>IDENTIFICATION</scope>
</reference>
<organism evidence="3 4">
    <name type="scientific">Ciona intestinalis</name>
    <name type="common">Transparent sea squirt</name>
    <name type="synonym">Ascidia intestinalis</name>
    <dbReference type="NCBI Taxonomy" id="7719"/>
    <lineage>
        <taxon>Eukaryota</taxon>
        <taxon>Metazoa</taxon>
        <taxon>Chordata</taxon>
        <taxon>Tunicata</taxon>
        <taxon>Ascidiacea</taxon>
        <taxon>Phlebobranchia</taxon>
        <taxon>Cionidae</taxon>
        <taxon>Ciona</taxon>
    </lineage>
</organism>
<dbReference type="Proteomes" id="UP000008144">
    <property type="component" value="Chromosome 9"/>
</dbReference>
<dbReference type="InterPro" id="IPR002181">
    <property type="entry name" value="Fibrinogen_a/b/g_C_dom"/>
</dbReference>
<dbReference type="InterPro" id="IPR014716">
    <property type="entry name" value="Fibrinogen_a/b/g_C_1"/>
</dbReference>
<name>H2XLE3_CIOIN</name>
<keyword evidence="1" id="KW-0732">Signal</keyword>
<feature type="domain" description="Fibrinogen C-terminal" evidence="2">
    <location>
        <begin position="110"/>
        <end position="227"/>
    </location>
</feature>
<evidence type="ECO:0000313" key="3">
    <source>
        <dbReference type="Ensembl" id="ENSCINP00000030475.1"/>
    </source>
</evidence>
<dbReference type="EMBL" id="EAAA01002873">
    <property type="status" value="NOT_ANNOTATED_CDS"/>
    <property type="molecule type" value="Genomic_DNA"/>
</dbReference>
<dbReference type="AlphaFoldDB" id="H2XLE3"/>
<dbReference type="EMBL" id="EAAA01002872">
    <property type="status" value="NOT_ANNOTATED_CDS"/>
    <property type="molecule type" value="Genomic_DNA"/>
</dbReference>
<protein>
    <recommendedName>
        <fullName evidence="2">Fibrinogen C-terminal domain-containing protein</fullName>
    </recommendedName>
</protein>
<dbReference type="STRING" id="7719.ENSCINP00000030475"/>
<feature type="chain" id="PRO_5003577233" description="Fibrinogen C-terminal domain-containing protein" evidence="1">
    <location>
        <begin position="23"/>
        <end position="227"/>
    </location>
</feature>
<evidence type="ECO:0000256" key="1">
    <source>
        <dbReference type="SAM" id="SignalP"/>
    </source>
</evidence>
<dbReference type="GeneTree" id="ENSGT00940000163551"/>
<dbReference type="Gene3D" id="3.90.215.10">
    <property type="entry name" value="Gamma Fibrinogen, chain A, domain 1"/>
    <property type="match status" value="1"/>
</dbReference>
<sequence>MKSIYPTFVLMLVASTLQINEARNSGSYQKVLFSKNPKKKLNVVYQVCVASTPAHIKATARPTNSSLPHTFNVTVIDIQRYSVLVELERTDQKSGWGEMSITVDWVSHNHAGELGMSSCKAYYDSGINESGKFLLSFSDYSAVEVYCDGGWTVIQRRKDGFVDFYRNWANYTAGFGNLEGEHWLGLNTLHKLTTNGSYELRVDVTDCYNATKYAEYSTFIVQSAATN</sequence>
<dbReference type="InParanoid" id="H2XLE3"/>
<dbReference type="Pfam" id="PF00147">
    <property type="entry name" value="Fibrinogen_C"/>
    <property type="match status" value="1"/>
</dbReference>